<evidence type="ECO:0000256" key="4">
    <source>
        <dbReference type="ARBA" id="ARBA00022989"/>
    </source>
</evidence>
<feature type="chain" id="PRO_5034192796" evidence="8">
    <location>
        <begin position="25"/>
        <end position="1708"/>
    </location>
</feature>
<dbReference type="Proteomes" id="UP000694845">
    <property type="component" value="Unplaced"/>
</dbReference>
<dbReference type="PRINTS" id="PR00249">
    <property type="entry name" value="GPCRSECRETIN"/>
</dbReference>
<evidence type="ECO:0000256" key="1">
    <source>
        <dbReference type="ARBA" id="ARBA00004141"/>
    </source>
</evidence>
<dbReference type="CDD" id="cd15040">
    <property type="entry name" value="7tmB2_Adhesion"/>
    <property type="match status" value="1"/>
</dbReference>
<dbReference type="KEGG" id="aplc:110987642"/>
<dbReference type="InterPro" id="IPR003410">
    <property type="entry name" value="HYR_dom"/>
</dbReference>
<evidence type="ECO:0000256" key="2">
    <source>
        <dbReference type="ARBA" id="ARBA00022692"/>
    </source>
</evidence>
<evidence type="ECO:0000256" key="3">
    <source>
        <dbReference type="ARBA" id="ARBA00022737"/>
    </source>
</evidence>
<keyword evidence="13" id="KW-1185">Reference proteome</keyword>
<dbReference type="SUPFAM" id="SSF81321">
    <property type="entry name" value="Family A G protein-coupled receptor-like"/>
    <property type="match status" value="1"/>
</dbReference>
<organism evidence="13 14">
    <name type="scientific">Acanthaster planci</name>
    <name type="common">Crown-of-thorns starfish</name>
    <dbReference type="NCBI Taxonomy" id="133434"/>
    <lineage>
        <taxon>Eukaryota</taxon>
        <taxon>Metazoa</taxon>
        <taxon>Echinodermata</taxon>
        <taxon>Eleutherozoa</taxon>
        <taxon>Asterozoa</taxon>
        <taxon>Asteroidea</taxon>
        <taxon>Valvatacea</taxon>
        <taxon>Valvatida</taxon>
        <taxon>Acanthasteridae</taxon>
        <taxon>Acanthaster</taxon>
    </lineage>
</organism>
<proteinExistence type="predicted"/>
<dbReference type="SMART" id="SM00231">
    <property type="entry name" value="FA58C"/>
    <property type="match status" value="1"/>
</dbReference>
<evidence type="ECO:0000256" key="7">
    <source>
        <dbReference type="SAM" id="Phobius"/>
    </source>
</evidence>
<keyword evidence="8" id="KW-0732">Signal</keyword>
<dbReference type="SUPFAM" id="SSF49785">
    <property type="entry name" value="Galactose-binding domain-like"/>
    <property type="match status" value="1"/>
</dbReference>
<feature type="transmembrane region" description="Helical" evidence="7">
    <location>
        <begin position="1507"/>
        <end position="1528"/>
    </location>
</feature>
<dbReference type="InterPro" id="IPR000203">
    <property type="entry name" value="GPS"/>
</dbReference>
<dbReference type="InterPro" id="IPR057244">
    <property type="entry name" value="GAIN_B"/>
</dbReference>
<dbReference type="PROSITE" id="PS50261">
    <property type="entry name" value="G_PROTEIN_RECEP_F2_4"/>
    <property type="match status" value="1"/>
</dbReference>
<dbReference type="Pfam" id="PF02494">
    <property type="entry name" value="HYR"/>
    <property type="match status" value="9"/>
</dbReference>
<dbReference type="GeneID" id="110987642"/>
<dbReference type="RefSeq" id="XP_022106236.1">
    <property type="nucleotide sequence ID" value="XM_022250544.1"/>
</dbReference>
<dbReference type="Gene3D" id="1.20.1070.10">
    <property type="entry name" value="Rhodopsin 7-helix transmembrane proteins"/>
    <property type="match status" value="1"/>
</dbReference>
<feature type="domain" description="HYR" evidence="12">
    <location>
        <begin position="179"/>
        <end position="260"/>
    </location>
</feature>
<feature type="domain" description="GAIN-B" evidence="10">
    <location>
        <begin position="1243"/>
        <end position="1392"/>
    </location>
</feature>
<dbReference type="PANTHER" id="PTHR47767">
    <property type="entry name" value="ADHESION G PROTEIN-COUPLED RECEPTOR G7"/>
    <property type="match status" value="1"/>
</dbReference>
<dbReference type="PROSITE" id="PS50221">
    <property type="entry name" value="GAIN_B"/>
    <property type="match status" value="1"/>
</dbReference>
<keyword evidence="6" id="KW-1015">Disulfide bond</keyword>
<sequence length="1708" mass="185090">MELCAVKLCAVLIVSWVFAMHVEAVEFCGVPLGMEDGRIPDSSITASSTFTPTTCLTRNARLNNPGSPWTESGWCPSNSDRTNPWLQVDLQRPTKIEGVIMQGVVGGLGVTAYQVQYSNNQTGWRYVGQNEMGSGIVETFRTNVGSSGPPVTHLFPSPVKARYIRIRPTEYNLLPAIRMELIGCQVLDCPSNITQFAEISSTAVPVSWEEPPTADSLPWNATHRPGDLFPVGSVTEVAYTAQNDEEGSFISCSFTVAVTGVDITCPGNVSVSTNVNNFANVSWPLPRLRFSGVNPDVRVISNYEPGQGFTIGTTLVTYRIPETKAECQFYVSVLDNQPPVIRDCPDDVIVPVNSSSGQLSVSWSPPSISDNSGRDIQLTFKCRATTPTECNEAGEGTFSVGITTVIYKAQDQSGIESVCQFTVNVTVVNLACPQNVTVTPNPGSSRASVSWPEPILTGWDGPTNVASNFNPGDMFSIGAEKVVYRHRFEAFSFECSFFVQVLDNEPPEINGCPDDVIIPVGSSSSRVPHVWTPPLITDQGEVNVSFSCQALAPTECYQAGDGIFSEGITIVMYKAQDQSGNENVCRFVIEVTVVNLVCPANVTAFANPGSTRTSVNWMEPDLIGWNRPTNLTSSANPGAVFMIGTHRVSYQQWFGEYNLRLGCSFFIVVVDNQPPVITSCPNDIIVPVNSSSSQQSVSWFPPSISDNSGRDIEVTLDCLATAPTECNEAGEGTFSVGNTTVIYKAQDQSGTESICQFTVIVKVANFVCPPNVTVTLNPGSSRTSASWPQPVLAGWDGPTNVTSNFKPGDMFTIGTEKVDYRSSFELYNFQCSFFVHVLDIEPPEIISCPDDVIIPVGSSSSWVPHVWTPPLITDQGEVNVLFICQALAPIECNQAGSGTFSEGVNTVMYKAQDQSGNENVCRFVIQVTVVDLVCPENMTALANPGSKRSSVNWMEPDLTGWNGPTNLTSSANPGSVFMIGTHRVSYQQWFAAYELGLDCSFSVMVVGRCPSNSTSDGLRWPAVTAGSTAKSVQRCALTTAKAGQPLAVRNCSIENPPIFFQWEEPEPRSCGEAKNEVSLDNVARVDVSEGNVVEVAEFLANQTSESTKDAENVGAVSAILVNVVSTRSGNKEVAELVVQTVSNVIKSTETTADSKTPDINAGNSSAIIRSVEAQVSLTLRKEGKVSIRQDKVHVEAVSLDPEKASGGFSFVSARQAGQELPRDGSLGGAEVNTFFDTKDIPADIEVVASVRLPGNIADSIYPSDGNNSVQLQASFLIYADDTLFQSASLRKYRGENNSTRKVAGSVVSLTVENVELVNLTEPLVIEFKTPNNVTDEELQTIQCVSWDFNLEDGVGDWSPAGCERAGLTADKMSCDCYHATNFAVLLDVKGQVPEDTPEKKALDVISQVGCALSIVALAVTLIIYLSIRKLRSGISRQIFIHFCFSLLMLYIVFLAGIDNAKGSGGGCVFVAALLHYLTLSTMMWMAVEARNMYISTVKVFPEDRPRYMLKACLIAWGSSLIVLTITLAAGTNHYKNDHYCFLRPGLVLYIGLLTPIGLILIHNIITFVLVMRSLLKVKEVSRSQQISKRLQNAVGISALMGLTWCFGFLAIEGATFIFQLIFCLANSLQGVVVFIMFCARREEVRLALTPYVRRICCGRECRLPALHPVKSKDVEMISTTAPTVHSTGQTGQFDLSISIPNAPFESDS</sequence>
<dbReference type="OrthoDB" id="10436942at2759"/>
<dbReference type="Gene3D" id="2.60.220.50">
    <property type="match status" value="1"/>
</dbReference>
<accession>A0A8B7ZS09</accession>
<evidence type="ECO:0000313" key="14">
    <source>
        <dbReference type="RefSeq" id="XP_022106236.1"/>
    </source>
</evidence>
<protein>
    <submittedName>
        <fullName evidence="14">Uncharacterized protein LOC110987642 isoform X1</fullName>
    </submittedName>
</protein>
<feature type="domain" description="HYR" evidence="12">
    <location>
        <begin position="670"/>
        <end position="763"/>
    </location>
</feature>
<dbReference type="GO" id="GO:0004930">
    <property type="term" value="F:G protein-coupled receptor activity"/>
    <property type="evidence" value="ECO:0007669"/>
    <property type="project" value="InterPro"/>
</dbReference>
<comment type="subcellular location">
    <subcellularLocation>
        <location evidence="1">Membrane</location>
        <topology evidence="1">Multi-pass membrane protein</topology>
    </subcellularLocation>
</comment>
<feature type="transmembrane region" description="Helical" evidence="7">
    <location>
        <begin position="1548"/>
        <end position="1571"/>
    </location>
</feature>
<dbReference type="OMA" id="SGNHNFC"/>
<evidence type="ECO:0000259" key="12">
    <source>
        <dbReference type="PROSITE" id="PS50825"/>
    </source>
</evidence>
<dbReference type="Pfam" id="PF01825">
    <property type="entry name" value="GPS"/>
    <property type="match status" value="1"/>
</dbReference>
<dbReference type="SMART" id="SM00303">
    <property type="entry name" value="GPS"/>
    <property type="match status" value="1"/>
</dbReference>
<evidence type="ECO:0000256" key="5">
    <source>
        <dbReference type="ARBA" id="ARBA00023136"/>
    </source>
</evidence>
<evidence type="ECO:0000259" key="10">
    <source>
        <dbReference type="PROSITE" id="PS50221"/>
    </source>
</evidence>
<dbReference type="InterPro" id="IPR017981">
    <property type="entry name" value="GPCR_2-like_7TM"/>
</dbReference>
<keyword evidence="3" id="KW-0677">Repeat</keyword>
<feature type="domain" description="F5/8 type C" evidence="9">
    <location>
        <begin position="28"/>
        <end position="184"/>
    </location>
</feature>
<dbReference type="InterPro" id="IPR053066">
    <property type="entry name" value="ADGR_G7"/>
</dbReference>
<dbReference type="InterPro" id="IPR000421">
    <property type="entry name" value="FA58C"/>
</dbReference>
<feature type="transmembrane region" description="Helical" evidence="7">
    <location>
        <begin position="1404"/>
        <end position="1426"/>
    </location>
</feature>
<evidence type="ECO:0000256" key="8">
    <source>
        <dbReference type="SAM" id="SignalP"/>
    </source>
</evidence>
<feature type="domain" description="G-protein coupled receptors family 2 profile 2" evidence="11">
    <location>
        <begin position="1402"/>
        <end position="1641"/>
    </location>
</feature>
<feature type="transmembrane region" description="Helical" evidence="7">
    <location>
        <begin position="1438"/>
        <end position="1457"/>
    </location>
</feature>
<feature type="signal peptide" evidence="8">
    <location>
        <begin position="1"/>
        <end position="24"/>
    </location>
</feature>
<dbReference type="InterPro" id="IPR000832">
    <property type="entry name" value="GPCR_2_secretin-like"/>
</dbReference>
<feature type="transmembrane region" description="Helical" evidence="7">
    <location>
        <begin position="1617"/>
        <end position="1639"/>
    </location>
</feature>
<keyword evidence="2 7" id="KW-0812">Transmembrane</keyword>
<name>A0A8B7ZS09_ACAPL</name>
<dbReference type="PANTHER" id="PTHR47767:SF1">
    <property type="entry name" value="ADHESION G PROTEIN-COUPLED RECEPTOR G7"/>
    <property type="match status" value="1"/>
</dbReference>
<feature type="transmembrane region" description="Helical" evidence="7">
    <location>
        <begin position="1592"/>
        <end position="1611"/>
    </location>
</feature>
<feature type="transmembrane region" description="Helical" evidence="7">
    <location>
        <begin position="1463"/>
        <end position="1487"/>
    </location>
</feature>
<gene>
    <name evidence="14" type="primary">LOC110987642</name>
</gene>
<keyword evidence="5 7" id="KW-0472">Membrane</keyword>
<dbReference type="GO" id="GO:0016020">
    <property type="term" value="C:membrane"/>
    <property type="evidence" value="ECO:0007669"/>
    <property type="project" value="UniProtKB-SubCell"/>
</dbReference>
<dbReference type="PROSITE" id="PS50022">
    <property type="entry name" value="FA58C_3"/>
    <property type="match status" value="1"/>
</dbReference>
<evidence type="ECO:0000256" key="6">
    <source>
        <dbReference type="ARBA" id="ARBA00023157"/>
    </source>
</evidence>
<feature type="domain" description="HYR" evidence="12">
    <location>
        <begin position="838"/>
        <end position="929"/>
    </location>
</feature>
<dbReference type="CDD" id="cd00057">
    <property type="entry name" value="FA58C"/>
    <property type="match status" value="1"/>
</dbReference>
<dbReference type="Pfam" id="PF00754">
    <property type="entry name" value="F5_F8_type_C"/>
    <property type="match status" value="1"/>
</dbReference>
<dbReference type="PROSITE" id="PS50825">
    <property type="entry name" value="HYR"/>
    <property type="match status" value="6"/>
</dbReference>
<dbReference type="Pfam" id="PF00002">
    <property type="entry name" value="7tm_2"/>
    <property type="match status" value="1"/>
</dbReference>
<dbReference type="Gene3D" id="2.60.120.260">
    <property type="entry name" value="Galactose-binding domain-like"/>
    <property type="match status" value="1"/>
</dbReference>
<evidence type="ECO:0000259" key="11">
    <source>
        <dbReference type="PROSITE" id="PS50261"/>
    </source>
</evidence>
<feature type="domain" description="HYR" evidence="12">
    <location>
        <begin position="334"/>
        <end position="427"/>
    </location>
</feature>
<dbReference type="InterPro" id="IPR046338">
    <property type="entry name" value="GAIN_dom_sf"/>
</dbReference>
<evidence type="ECO:0000259" key="9">
    <source>
        <dbReference type="PROSITE" id="PS50022"/>
    </source>
</evidence>
<evidence type="ECO:0000313" key="13">
    <source>
        <dbReference type="Proteomes" id="UP000694845"/>
    </source>
</evidence>
<keyword evidence="4 7" id="KW-1133">Transmembrane helix</keyword>
<dbReference type="GO" id="GO:0007166">
    <property type="term" value="P:cell surface receptor signaling pathway"/>
    <property type="evidence" value="ECO:0007669"/>
    <property type="project" value="InterPro"/>
</dbReference>
<feature type="domain" description="HYR" evidence="12">
    <location>
        <begin position="502"/>
        <end position="593"/>
    </location>
</feature>
<reference evidence="14" key="1">
    <citation type="submission" date="2025-08" db="UniProtKB">
        <authorList>
            <consortium name="RefSeq"/>
        </authorList>
    </citation>
    <scope>IDENTIFICATION</scope>
</reference>
<dbReference type="InterPro" id="IPR008979">
    <property type="entry name" value="Galactose-bd-like_sf"/>
</dbReference>
<feature type="domain" description="HYR" evidence="12">
    <location>
        <begin position="930"/>
        <end position="1007"/>
    </location>
</feature>